<dbReference type="Proteomes" id="UP000001918">
    <property type="component" value="Chromosome"/>
</dbReference>
<evidence type="ECO:0000313" key="3">
    <source>
        <dbReference type="Proteomes" id="UP000001918"/>
    </source>
</evidence>
<protein>
    <submittedName>
        <fullName evidence="2">Uncharacterized protein</fullName>
    </submittedName>
</protein>
<reference evidence="2 3" key="1">
    <citation type="journal article" date="2011" name="Stand. Genomic Sci.">
        <title>Complete genome sequence of Thermomonospora curvata type strain (B9).</title>
        <authorList>
            <person name="Chertkov O."/>
            <person name="Sikorski J."/>
            <person name="Nolan M."/>
            <person name="Lapidus A."/>
            <person name="Lucas S."/>
            <person name="Del Rio T.G."/>
            <person name="Tice H."/>
            <person name="Cheng J.F."/>
            <person name="Goodwin L."/>
            <person name="Pitluck S."/>
            <person name="Liolios K."/>
            <person name="Ivanova N."/>
            <person name="Mavromatis K."/>
            <person name="Mikhailova N."/>
            <person name="Ovchinnikova G."/>
            <person name="Pati A."/>
            <person name="Chen A."/>
            <person name="Palaniappan K."/>
            <person name="Djao O.D."/>
            <person name="Land M."/>
            <person name="Hauser L."/>
            <person name="Chang Y.J."/>
            <person name="Jeffries C.D."/>
            <person name="Brettin T."/>
            <person name="Han C."/>
            <person name="Detter J.C."/>
            <person name="Rohde M."/>
            <person name="Goker M."/>
            <person name="Woyke T."/>
            <person name="Bristow J."/>
            <person name="Eisen J.A."/>
            <person name="Markowitz V."/>
            <person name="Hugenholtz P."/>
            <person name="Klenk H.P."/>
            <person name="Kyrpides N.C."/>
        </authorList>
    </citation>
    <scope>NUCLEOTIDE SEQUENCE [LARGE SCALE GENOMIC DNA]</scope>
    <source>
        <strain evidence="3">ATCC 19995 / DSM 43183 / JCM 3096 / KCTC 9072 / NBRC 15933 / NCIMB 10081 / Henssen B9</strain>
    </source>
</reference>
<proteinExistence type="predicted"/>
<gene>
    <name evidence="2" type="ordered locus">Tcur_0558</name>
</gene>
<dbReference type="OrthoDB" id="3550194at2"/>
<name>D1A3N0_THECD</name>
<evidence type="ECO:0000313" key="2">
    <source>
        <dbReference type="EMBL" id="ACY96155.1"/>
    </source>
</evidence>
<dbReference type="KEGG" id="tcu:Tcur_0558"/>
<dbReference type="HOGENOM" id="CLU_2195676_0_0_11"/>
<organism evidence="2 3">
    <name type="scientific">Thermomonospora curvata (strain ATCC 19995 / DSM 43183 / JCM 3096 / KCTC 9072 / NBRC 15933 / NCIMB 10081 / Henssen B9)</name>
    <dbReference type="NCBI Taxonomy" id="471852"/>
    <lineage>
        <taxon>Bacteria</taxon>
        <taxon>Bacillati</taxon>
        <taxon>Actinomycetota</taxon>
        <taxon>Actinomycetes</taxon>
        <taxon>Streptosporangiales</taxon>
        <taxon>Thermomonosporaceae</taxon>
        <taxon>Thermomonospora</taxon>
    </lineage>
</organism>
<dbReference type="RefSeq" id="WP_012850939.1">
    <property type="nucleotide sequence ID" value="NC_013510.1"/>
</dbReference>
<accession>D1A3N0</accession>
<dbReference type="AlphaFoldDB" id="D1A3N0"/>
<feature type="region of interest" description="Disordered" evidence="1">
    <location>
        <begin position="72"/>
        <end position="108"/>
    </location>
</feature>
<evidence type="ECO:0000256" key="1">
    <source>
        <dbReference type="SAM" id="MobiDB-lite"/>
    </source>
</evidence>
<sequence length="108" mass="11533">MTASLDGLELFPWEVRGEDGEIHESGVSGDWAAASRAAIRALETRPAGWTACVWSARLNPLEYDYRKVIGRGSGKQARPGSSGGPAGAAARFPTRRAAAPQRRGIRRG</sequence>
<dbReference type="EMBL" id="CP001738">
    <property type="protein sequence ID" value="ACY96155.1"/>
    <property type="molecule type" value="Genomic_DNA"/>
</dbReference>
<keyword evidence="3" id="KW-1185">Reference proteome</keyword>
<feature type="compositionally biased region" description="Low complexity" evidence="1">
    <location>
        <begin position="87"/>
        <end position="102"/>
    </location>
</feature>
<dbReference type="STRING" id="471852.Tcur_0558"/>